<dbReference type="EMBL" id="NBYY01000036">
    <property type="protein sequence ID" value="PCS21239.1"/>
    <property type="molecule type" value="Genomic_DNA"/>
</dbReference>
<dbReference type="AlphaFoldDB" id="A0A2A5SZ91"/>
<organism evidence="1 2">
    <name type="scientific">Candidatus Enterovibrio escicola</name>
    <dbReference type="NCBI Taxonomy" id="1927127"/>
    <lineage>
        <taxon>Bacteria</taxon>
        <taxon>Pseudomonadati</taxon>
        <taxon>Pseudomonadota</taxon>
        <taxon>Gammaproteobacteria</taxon>
        <taxon>Vibrionales</taxon>
        <taxon>Vibrionaceae</taxon>
        <taxon>Enterovibrio</taxon>
    </lineage>
</organism>
<accession>A0A2A5SZ91</accession>
<reference evidence="2" key="1">
    <citation type="submission" date="2017-04" db="EMBL/GenBank/DDBJ databases">
        <title>Genome evolution of the luminous symbionts of deep sea anglerfish.</title>
        <authorList>
            <person name="Hendry T.A."/>
        </authorList>
    </citation>
    <scope>NUCLEOTIDE SEQUENCE [LARGE SCALE GENOMIC DNA]</scope>
</reference>
<proteinExistence type="predicted"/>
<gene>
    <name evidence="1" type="ORF">BTN49_3127</name>
</gene>
<sequence>MVLMLSVTELERKSRSYLIKKVAFKSTNDVTTAPIDLLMP</sequence>
<evidence type="ECO:0000313" key="2">
    <source>
        <dbReference type="Proteomes" id="UP000219020"/>
    </source>
</evidence>
<evidence type="ECO:0000313" key="1">
    <source>
        <dbReference type="EMBL" id="PCS21239.1"/>
    </source>
</evidence>
<keyword evidence="2" id="KW-1185">Reference proteome</keyword>
<dbReference type="RefSeq" id="WP_263363727.1">
    <property type="nucleotide sequence ID" value="NZ_CAWNJE010000016.1"/>
</dbReference>
<name>A0A2A5SZ91_9GAMM</name>
<protein>
    <submittedName>
        <fullName evidence="1">Uncharacterized protein</fullName>
    </submittedName>
</protein>
<comment type="caution">
    <text evidence="1">The sequence shown here is derived from an EMBL/GenBank/DDBJ whole genome shotgun (WGS) entry which is preliminary data.</text>
</comment>
<dbReference type="Proteomes" id="UP000219020">
    <property type="component" value="Unassembled WGS sequence"/>
</dbReference>